<sequence length="264" mass="29939">MAERDSRAQDLLRTLLAEGWSQNEIARRIKRDPRLLRYVLKGLKPGTNLVAALTQLARGEDVTPPPRRRDRKGRAAKVRSKRGRPSHRPSDIGGEPPRPRGDRAPQPDAEPPEEQRIETPPRKRRHGSTPSTGQPDRLDQQMHKRNLLRHEVTNLPHHRSSHILQFPRSNEDARGQASDLLTEILSEGRGQRMHAKLWIEVDEGGHRERQIVRLGDKGGYDCGLALEDVGLFRDALSWLEDQAGQRYGNVADTGRLIGVEVDVW</sequence>
<feature type="region of interest" description="Disordered" evidence="1">
    <location>
        <begin position="60"/>
        <end position="140"/>
    </location>
</feature>
<evidence type="ECO:0000256" key="1">
    <source>
        <dbReference type="SAM" id="MobiDB-lite"/>
    </source>
</evidence>
<reference evidence="2 3" key="1">
    <citation type="submission" date="2017-02" db="EMBL/GenBank/DDBJ databases">
        <title>Prevalence of linear plasmids in Propionibacterium acnes isolates obtained from cancerous prostatic tissue.</title>
        <authorList>
            <person name="Davidsson S."/>
            <person name="Bruggemann H."/>
        </authorList>
    </citation>
    <scope>NUCLEOTIDE SEQUENCE [LARGE SCALE GENOMIC DNA]</scope>
    <source>
        <strain evidence="2 3">09-9</strain>
        <plasmid evidence="2 3">p09_09</plasmid>
    </source>
</reference>
<proteinExistence type="predicted"/>
<name>A0AA44U238_CUTAC</name>
<geneLocation type="plasmid" evidence="2 3">
    <name>p09_09</name>
</geneLocation>
<dbReference type="AlphaFoldDB" id="A0AA44U238"/>
<evidence type="ECO:0000313" key="3">
    <source>
        <dbReference type="Proteomes" id="UP000223982"/>
    </source>
</evidence>
<dbReference type="EMBL" id="LKVB01000016">
    <property type="protein sequence ID" value="PHJ26147.1"/>
    <property type="molecule type" value="Genomic_DNA"/>
</dbReference>
<accession>A0AA44U238</accession>
<comment type="caution">
    <text evidence="2">The sequence shown here is derived from an EMBL/GenBank/DDBJ whole genome shotgun (WGS) entry which is preliminary data.</text>
</comment>
<organism evidence="2 3">
    <name type="scientific">Cutibacterium acnes</name>
    <name type="common">Propionibacterium acnes</name>
    <dbReference type="NCBI Taxonomy" id="1747"/>
    <lineage>
        <taxon>Bacteria</taxon>
        <taxon>Bacillati</taxon>
        <taxon>Actinomycetota</taxon>
        <taxon>Actinomycetes</taxon>
        <taxon>Propionibacteriales</taxon>
        <taxon>Propionibacteriaceae</taxon>
        <taxon>Cutibacterium</taxon>
    </lineage>
</organism>
<protein>
    <submittedName>
        <fullName evidence="2">Helix-turn-helix domain containing protein</fullName>
    </submittedName>
</protein>
<dbReference type="RefSeq" id="WP_098817044.1">
    <property type="nucleotide sequence ID" value="NZ_CM008375.1"/>
</dbReference>
<evidence type="ECO:0000313" key="2">
    <source>
        <dbReference type="EMBL" id="PHJ26147.1"/>
    </source>
</evidence>
<feature type="compositionally biased region" description="Basic residues" evidence="1">
    <location>
        <begin position="66"/>
        <end position="87"/>
    </location>
</feature>
<gene>
    <name evidence="2" type="ORF">APS60_12430</name>
</gene>
<keyword evidence="2" id="KW-0614">Plasmid</keyword>
<dbReference type="Proteomes" id="UP000223982">
    <property type="component" value="Plasmid p09_09"/>
</dbReference>